<dbReference type="STRING" id="1619100.UT34_C0001G0057"/>
<dbReference type="EMBL" id="LBWK01000001">
    <property type="protein sequence ID" value="KKR06017.1"/>
    <property type="molecule type" value="Genomic_DNA"/>
</dbReference>
<gene>
    <name evidence="2" type="ORF">UT34_C0001G0057</name>
</gene>
<name>A0A0G0QWJ9_9BACT</name>
<dbReference type="InterPro" id="IPR029068">
    <property type="entry name" value="Glyas_Bleomycin-R_OHBP_Dase"/>
</dbReference>
<evidence type="ECO:0000259" key="1">
    <source>
        <dbReference type="PROSITE" id="PS51819"/>
    </source>
</evidence>
<dbReference type="Gene3D" id="3.10.180.10">
    <property type="entry name" value="2,3-Dihydroxybiphenyl 1,2-Dioxygenase, domain 1"/>
    <property type="match status" value="1"/>
</dbReference>
<dbReference type="InterPro" id="IPR037523">
    <property type="entry name" value="VOC_core"/>
</dbReference>
<dbReference type="PROSITE" id="PS51819">
    <property type="entry name" value="VOC"/>
    <property type="match status" value="1"/>
</dbReference>
<protein>
    <submittedName>
        <fullName evidence="2">Glyoxalase family protein</fullName>
    </submittedName>
</protein>
<sequence length="134" mass="15258">MKSKIGLVTLGVNNFQKSFKFYNEGLGFKTHNYKIGDDFAVFEMDGTWLSIYPKEKLAEDITISSDGKGFSGFTLAHNVKTKEEVDKVFNHAIKAGARPIKRPQDVFWGGYSGYFADPDNYYWEIAYNPFTDLT</sequence>
<organism evidence="2 3">
    <name type="scientific">candidate division WS6 bacterium GW2011_GWF2_39_15</name>
    <dbReference type="NCBI Taxonomy" id="1619100"/>
    <lineage>
        <taxon>Bacteria</taxon>
        <taxon>Candidatus Dojkabacteria</taxon>
    </lineage>
</organism>
<accession>A0A0G0QWJ9</accession>
<dbReference type="Proteomes" id="UP000034799">
    <property type="component" value="Unassembled WGS sequence"/>
</dbReference>
<evidence type="ECO:0000313" key="2">
    <source>
        <dbReference type="EMBL" id="KKR06017.1"/>
    </source>
</evidence>
<dbReference type="SUPFAM" id="SSF54593">
    <property type="entry name" value="Glyoxalase/Bleomycin resistance protein/Dihydroxybiphenyl dioxygenase"/>
    <property type="match status" value="1"/>
</dbReference>
<dbReference type="AlphaFoldDB" id="A0A0G0QWJ9"/>
<dbReference type="PANTHER" id="PTHR36503">
    <property type="entry name" value="BLR2520 PROTEIN"/>
    <property type="match status" value="1"/>
</dbReference>
<dbReference type="Pfam" id="PF00903">
    <property type="entry name" value="Glyoxalase"/>
    <property type="match status" value="1"/>
</dbReference>
<evidence type="ECO:0000313" key="3">
    <source>
        <dbReference type="Proteomes" id="UP000034799"/>
    </source>
</evidence>
<reference evidence="2 3" key="1">
    <citation type="journal article" date="2015" name="Nature">
        <title>rRNA introns, odd ribosomes, and small enigmatic genomes across a large radiation of phyla.</title>
        <authorList>
            <person name="Brown C.T."/>
            <person name="Hug L.A."/>
            <person name="Thomas B.C."/>
            <person name="Sharon I."/>
            <person name="Castelle C.J."/>
            <person name="Singh A."/>
            <person name="Wilkins M.J."/>
            <person name="Williams K.H."/>
            <person name="Banfield J.F."/>
        </authorList>
    </citation>
    <scope>NUCLEOTIDE SEQUENCE [LARGE SCALE GENOMIC DNA]</scope>
</reference>
<dbReference type="PANTHER" id="PTHR36503:SF1">
    <property type="entry name" value="BLR2520 PROTEIN"/>
    <property type="match status" value="1"/>
</dbReference>
<comment type="caution">
    <text evidence="2">The sequence shown here is derived from an EMBL/GenBank/DDBJ whole genome shotgun (WGS) entry which is preliminary data.</text>
</comment>
<dbReference type="InterPro" id="IPR004360">
    <property type="entry name" value="Glyas_Fos-R_dOase_dom"/>
</dbReference>
<feature type="domain" description="VOC" evidence="1">
    <location>
        <begin position="4"/>
        <end position="128"/>
    </location>
</feature>
<proteinExistence type="predicted"/>
<dbReference type="CDD" id="cd07251">
    <property type="entry name" value="VOC_like"/>
    <property type="match status" value="1"/>
</dbReference>